<evidence type="ECO:0000256" key="1">
    <source>
        <dbReference type="ARBA" id="ARBA00005949"/>
    </source>
</evidence>
<evidence type="ECO:0000313" key="6">
    <source>
        <dbReference type="Proteomes" id="UP000002729"/>
    </source>
</evidence>
<dbReference type="PANTHER" id="PTHR24136:SF15">
    <property type="entry name" value="ANK_REP_REGION DOMAIN-CONTAINING PROTEIN"/>
    <property type="match status" value="1"/>
</dbReference>
<dbReference type="InterPro" id="IPR051573">
    <property type="entry name" value="Ankyrin-SOCS_box_domain"/>
</dbReference>
<dbReference type="SMART" id="SM00248">
    <property type="entry name" value="ANK"/>
    <property type="match status" value="2"/>
</dbReference>
<protein>
    <submittedName>
        <fullName evidence="5">Uncharacterized protein</fullName>
    </submittedName>
</protein>
<dbReference type="SUPFAM" id="SSF48403">
    <property type="entry name" value="Ankyrin repeat"/>
    <property type="match status" value="1"/>
</dbReference>
<dbReference type="GO" id="GO:0045732">
    <property type="term" value="P:positive regulation of protein catabolic process"/>
    <property type="evidence" value="ECO:0007669"/>
    <property type="project" value="TreeGrafter"/>
</dbReference>
<dbReference type="RefSeq" id="XP_009033737.1">
    <property type="nucleotide sequence ID" value="XM_009035489.1"/>
</dbReference>
<evidence type="ECO:0000256" key="4">
    <source>
        <dbReference type="PROSITE-ProRule" id="PRU00023"/>
    </source>
</evidence>
<comment type="similarity">
    <text evidence="1">Belongs to the ankyrin SOCS box (ASB) family.</text>
</comment>
<dbReference type="GO" id="GO:0016567">
    <property type="term" value="P:protein ubiquitination"/>
    <property type="evidence" value="ECO:0007669"/>
    <property type="project" value="TreeGrafter"/>
</dbReference>
<keyword evidence="3 4" id="KW-0040">ANK repeat</keyword>
<dbReference type="PANTHER" id="PTHR24136">
    <property type="entry name" value="SOWAH (DROSOPHILA) HOMOLOG"/>
    <property type="match status" value="1"/>
</dbReference>
<organism evidence="6">
    <name type="scientific">Aureococcus anophagefferens</name>
    <name type="common">Harmful bloom alga</name>
    <dbReference type="NCBI Taxonomy" id="44056"/>
    <lineage>
        <taxon>Eukaryota</taxon>
        <taxon>Sar</taxon>
        <taxon>Stramenopiles</taxon>
        <taxon>Ochrophyta</taxon>
        <taxon>Pelagophyceae</taxon>
        <taxon>Pelagomonadales</taxon>
        <taxon>Pelagomonadaceae</taxon>
        <taxon>Aureococcus</taxon>
    </lineage>
</organism>
<evidence type="ECO:0000313" key="5">
    <source>
        <dbReference type="EMBL" id="EGB11361.1"/>
    </source>
</evidence>
<feature type="non-terminal residue" evidence="5">
    <location>
        <position position="1"/>
    </location>
</feature>
<dbReference type="InParanoid" id="F0XZK8"/>
<evidence type="ECO:0000256" key="2">
    <source>
        <dbReference type="ARBA" id="ARBA00022737"/>
    </source>
</evidence>
<name>F0XZK8_AURAN</name>
<dbReference type="PROSITE" id="PS50088">
    <property type="entry name" value="ANK_REPEAT"/>
    <property type="match status" value="2"/>
</dbReference>
<reference evidence="5 6" key="1">
    <citation type="journal article" date="2011" name="Proc. Natl. Acad. Sci. U.S.A.">
        <title>Niche of harmful alga Aureococcus anophagefferens revealed through ecogenomics.</title>
        <authorList>
            <person name="Gobler C.J."/>
            <person name="Berry D.L."/>
            <person name="Dyhrman S.T."/>
            <person name="Wilhelm S.W."/>
            <person name="Salamov A."/>
            <person name="Lobanov A.V."/>
            <person name="Zhang Y."/>
            <person name="Collier J.L."/>
            <person name="Wurch L.L."/>
            <person name="Kustka A.B."/>
            <person name="Dill B.D."/>
            <person name="Shah M."/>
            <person name="VerBerkmoes N.C."/>
            <person name="Kuo A."/>
            <person name="Terry A."/>
            <person name="Pangilinan J."/>
            <person name="Lindquist E.A."/>
            <person name="Lucas S."/>
            <person name="Paulsen I.T."/>
            <person name="Hattenrath-Lehmann T.K."/>
            <person name="Talmage S.C."/>
            <person name="Walker E.A."/>
            <person name="Koch F."/>
            <person name="Burson A.M."/>
            <person name="Marcoval M.A."/>
            <person name="Tang Y.Z."/>
            <person name="Lecleir G.R."/>
            <person name="Coyne K.J."/>
            <person name="Berg G.M."/>
            <person name="Bertrand E.M."/>
            <person name="Saito M.A."/>
            <person name="Gladyshev V.N."/>
            <person name="Grigoriev I.V."/>
        </authorList>
    </citation>
    <scope>NUCLEOTIDE SEQUENCE [LARGE SCALE GENOMIC DNA]</scope>
    <source>
        <strain evidence="6">CCMP 1984</strain>
    </source>
</reference>
<dbReference type="EMBL" id="GL833122">
    <property type="protein sequence ID" value="EGB11361.1"/>
    <property type="molecule type" value="Genomic_DNA"/>
</dbReference>
<gene>
    <name evidence="5" type="ORF">AURANDRAFT_16302</name>
</gene>
<evidence type="ECO:0000256" key="3">
    <source>
        <dbReference type="ARBA" id="ARBA00023043"/>
    </source>
</evidence>
<feature type="non-terminal residue" evidence="5">
    <location>
        <position position="72"/>
    </location>
</feature>
<dbReference type="GeneID" id="20218637"/>
<feature type="repeat" description="ANK" evidence="4">
    <location>
        <begin position="1"/>
        <end position="31"/>
    </location>
</feature>
<dbReference type="InterPro" id="IPR036770">
    <property type="entry name" value="Ankyrin_rpt-contain_sf"/>
</dbReference>
<dbReference type="OrthoDB" id="46760at2759"/>
<feature type="repeat" description="ANK" evidence="4">
    <location>
        <begin position="32"/>
        <end position="64"/>
    </location>
</feature>
<dbReference type="Proteomes" id="UP000002729">
    <property type="component" value="Unassembled WGS sequence"/>
</dbReference>
<accession>F0XZK8</accession>
<keyword evidence="2" id="KW-0677">Repeat</keyword>
<keyword evidence="6" id="KW-1185">Reference proteome</keyword>
<dbReference type="Pfam" id="PF12796">
    <property type="entry name" value="Ank_2"/>
    <property type="match status" value="1"/>
</dbReference>
<proteinExistence type="inferred from homology"/>
<sequence length="72" mass="7406">SVPLHTATLQGFTACLHVLLRAGADVNAQGYDGLTALHQACHSGNVDAAKLIIAAGANLEARTRSRQGTTPL</sequence>
<dbReference type="KEGG" id="aaf:AURANDRAFT_16302"/>
<dbReference type="Gene3D" id="1.25.40.20">
    <property type="entry name" value="Ankyrin repeat-containing domain"/>
    <property type="match status" value="2"/>
</dbReference>
<dbReference type="InterPro" id="IPR002110">
    <property type="entry name" value="Ankyrin_rpt"/>
</dbReference>
<dbReference type="AlphaFoldDB" id="F0XZK8"/>
<dbReference type="PROSITE" id="PS50297">
    <property type="entry name" value="ANK_REP_REGION"/>
    <property type="match status" value="2"/>
</dbReference>